<evidence type="ECO:0000313" key="2">
    <source>
        <dbReference type="Proteomes" id="UP001604277"/>
    </source>
</evidence>
<gene>
    <name evidence="1" type="ORF">Fot_23719</name>
</gene>
<dbReference type="AlphaFoldDB" id="A0ABD1U464"/>
<dbReference type="EMBL" id="JBFOLJ010000007">
    <property type="protein sequence ID" value="KAL2519796.1"/>
    <property type="molecule type" value="Genomic_DNA"/>
</dbReference>
<evidence type="ECO:0008006" key="3">
    <source>
        <dbReference type="Google" id="ProtNLM"/>
    </source>
</evidence>
<name>A0ABD1U464_9LAMI</name>
<keyword evidence="2" id="KW-1185">Reference proteome</keyword>
<evidence type="ECO:0000313" key="1">
    <source>
        <dbReference type="EMBL" id="KAL2519796.1"/>
    </source>
</evidence>
<protein>
    <recommendedName>
        <fullName evidence="3">Profilin</fullName>
    </recommendedName>
</protein>
<accession>A0ABD1U464</accession>
<reference evidence="2" key="1">
    <citation type="submission" date="2024-07" db="EMBL/GenBank/DDBJ databases">
        <title>Two chromosome-level genome assemblies of Korean endemic species Abeliophyllum distichum and Forsythia ovata (Oleaceae).</title>
        <authorList>
            <person name="Jang H."/>
        </authorList>
    </citation>
    <scope>NUCLEOTIDE SEQUENCE [LARGE SCALE GENOMIC DNA]</scope>
</reference>
<sequence length="111" mass="12070">MGSLAQLVEDYLGIIQVYNDGSIFRSEVTDFLKSKTMALLSGETIYSTRNTIFTSASTSRCLLPMPNPILYFFHGDGGAFVSVHAHGPVVTTAASAFLQRYLRSLSLLTTA</sequence>
<comment type="caution">
    <text evidence="1">The sequence shown here is derived from an EMBL/GenBank/DDBJ whole genome shotgun (WGS) entry which is preliminary data.</text>
</comment>
<dbReference type="Proteomes" id="UP001604277">
    <property type="component" value="Unassembled WGS sequence"/>
</dbReference>
<organism evidence="1 2">
    <name type="scientific">Forsythia ovata</name>
    <dbReference type="NCBI Taxonomy" id="205694"/>
    <lineage>
        <taxon>Eukaryota</taxon>
        <taxon>Viridiplantae</taxon>
        <taxon>Streptophyta</taxon>
        <taxon>Embryophyta</taxon>
        <taxon>Tracheophyta</taxon>
        <taxon>Spermatophyta</taxon>
        <taxon>Magnoliopsida</taxon>
        <taxon>eudicotyledons</taxon>
        <taxon>Gunneridae</taxon>
        <taxon>Pentapetalae</taxon>
        <taxon>asterids</taxon>
        <taxon>lamiids</taxon>
        <taxon>Lamiales</taxon>
        <taxon>Oleaceae</taxon>
        <taxon>Forsythieae</taxon>
        <taxon>Forsythia</taxon>
    </lineage>
</organism>
<proteinExistence type="predicted"/>